<gene>
    <name evidence="1" type="ORF">HMPREF2132_01680</name>
</gene>
<dbReference type="EMBL" id="JRNJ01000022">
    <property type="protein sequence ID" value="KGF29913.1"/>
    <property type="molecule type" value="Genomic_DNA"/>
</dbReference>
<comment type="caution">
    <text evidence="1">The sequence shown here is derived from an EMBL/GenBank/DDBJ whole genome shotgun (WGS) entry which is preliminary data.</text>
</comment>
<proteinExistence type="predicted"/>
<evidence type="ECO:0000313" key="2">
    <source>
        <dbReference type="Proteomes" id="UP000029533"/>
    </source>
</evidence>
<evidence type="ECO:0000313" key="1">
    <source>
        <dbReference type="EMBL" id="KGF29913.1"/>
    </source>
</evidence>
<name>A0AAW3FIH6_9BACT</name>
<accession>A0AAW3FIH6</accession>
<sequence>MEKYGASRGFTYDRFFKEGFRLWELVGVDFVKDFFLRSNQKKAVLDYLNVLRLNGGSGDGWFWTAIGEEWGLRASFKNFMALLGMLSDVTIQKRFSSDNWKEFERIGIVAILRELEPSSDVSFDAEQMLEEVWQQSLSNRCVK</sequence>
<dbReference type="Proteomes" id="UP000029533">
    <property type="component" value="Unassembled WGS sequence"/>
</dbReference>
<organism evidence="1 2">
    <name type="scientific">Prevotella histicola JCM 15637 = DNF00424</name>
    <dbReference type="NCBI Taxonomy" id="1236504"/>
    <lineage>
        <taxon>Bacteria</taxon>
        <taxon>Pseudomonadati</taxon>
        <taxon>Bacteroidota</taxon>
        <taxon>Bacteroidia</taxon>
        <taxon>Bacteroidales</taxon>
        <taxon>Prevotellaceae</taxon>
        <taxon>Prevotella</taxon>
    </lineage>
</organism>
<dbReference type="AlphaFoldDB" id="A0AAW3FIH6"/>
<protein>
    <submittedName>
        <fullName evidence="1">Uncharacterized protein</fullName>
    </submittedName>
</protein>
<reference evidence="1 2" key="1">
    <citation type="submission" date="2014-07" db="EMBL/GenBank/DDBJ databases">
        <authorList>
            <person name="McCorrison J."/>
            <person name="Sanka R."/>
            <person name="Torralba M."/>
            <person name="Gillis M."/>
            <person name="Haft D.H."/>
            <person name="Methe B."/>
            <person name="Sutton G."/>
            <person name="Nelson K.E."/>
        </authorList>
    </citation>
    <scope>NUCLEOTIDE SEQUENCE [LARGE SCALE GENOMIC DNA]</scope>
    <source>
        <strain evidence="1 2">DNF00424</strain>
    </source>
</reference>